<dbReference type="SMART" id="SM00249">
    <property type="entry name" value="PHD"/>
    <property type="match status" value="2"/>
</dbReference>
<dbReference type="GO" id="GO:0070822">
    <property type="term" value="C:Sin3-type complex"/>
    <property type="evidence" value="ECO:0007669"/>
    <property type="project" value="TreeGrafter"/>
</dbReference>
<dbReference type="Gene3D" id="3.30.40.10">
    <property type="entry name" value="Zinc/RING finger domain, C3HC4 (zinc finger)"/>
    <property type="match status" value="1"/>
</dbReference>
<evidence type="ECO:0000256" key="5">
    <source>
        <dbReference type="SAM" id="MobiDB-lite"/>
    </source>
</evidence>
<organism evidence="8">
    <name type="scientific">Schistocephalus solidus</name>
    <name type="common">Tapeworm</name>
    <dbReference type="NCBI Taxonomy" id="70667"/>
    <lineage>
        <taxon>Eukaryota</taxon>
        <taxon>Metazoa</taxon>
        <taxon>Spiralia</taxon>
        <taxon>Lophotrochozoa</taxon>
        <taxon>Platyhelminthes</taxon>
        <taxon>Cestoda</taxon>
        <taxon>Eucestoda</taxon>
        <taxon>Diphyllobothriidea</taxon>
        <taxon>Diphyllobothriidae</taxon>
        <taxon>Schistocephalus</taxon>
    </lineage>
</organism>
<gene>
    <name evidence="8" type="ORF">TR137426</name>
</gene>
<evidence type="ECO:0000256" key="2">
    <source>
        <dbReference type="ARBA" id="ARBA00022771"/>
    </source>
</evidence>
<dbReference type="InterPro" id="IPR001965">
    <property type="entry name" value="Znf_PHD"/>
</dbReference>
<dbReference type="PANTHER" id="PTHR46309">
    <property type="entry name" value="PHD FINGER PROTEIN 12"/>
    <property type="match status" value="1"/>
</dbReference>
<feature type="domain" description="PHD-type" evidence="7">
    <location>
        <begin position="94"/>
        <end position="144"/>
    </location>
</feature>
<dbReference type="InterPro" id="IPR008984">
    <property type="entry name" value="SMAD_FHA_dom_sf"/>
</dbReference>
<keyword evidence="1" id="KW-0479">Metal-binding</keyword>
<dbReference type="SUPFAM" id="SSF49879">
    <property type="entry name" value="SMAD/FHA domain"/>
    <property type="match status" value="1"/>
</dbReference>
<proteinExistence type="predicted"/>
<dbReference type="PROSITE" id="PS50016">
    <property type="entry name" value="ZF_PHD_2"/>
    <property type="match status" value="1"/>
</dbReference>
<feature type="domain" description="FHA" evidence="6">
    <location>
        <begin position="713"/>
        <end position="772"/>
    </location>
</feature>
<sequence>MSSTDPDGQRKDSLMPELNALFAPPTLESFGKKGLVGIPSARRARKHQGRSSSSEDLAADNRSEGVSSATASQYAGPSAMRDDPNWRKPRANCHDYCDSCNCTEGDRLVCDRCPASFHLECLDPPLDAEEAPTGVWYCHRCTMLLKDEEDLSSTSSSTNTENFMKYSRREKSAVSTSSVPRRLFTARGLSGCLPSRSSASDLAGWLNTGRRTASNSDPIAPIDLKNSPLCALWDVVNYSRFLNPKEFDLPKDLIPGMKIPGSYKTLMERKSKPIIDIENGQIPKPVRRCYMCARTCFHSPLLPCDYCSACFHLECLDPPLSHFPPRSDRWMCPLHAEHVVDKYLVSSIRLSERIRMWNQLAIFSTDITSLDQYPYARNLDGATHEIRFRPDDEAAVLCDLMRRIQRGRAEKAFVNACLASEENLRYLQQINNCCPPTMCNQPGQILPFVTPDLKSRTVSPGYNRLFSEPCSPPDRKLRVVVPEAVKVLYKNRVNRLPRLEEELNQSQANLVPKSGLAPSEDRELFVRVLLEFYLRSTSDEKSSADPLPNHPREGTNVERLPSPLSQKSLTSVSNLAEKLKDILKELENITPSSPNDYEEALVSNLMKCDRRLLLLLAKQQVNRMMSSSNVQIGEAECTGFPFNTTSLKNLSDKSILPEDAGVAPTGTLTQQTAGCTPLWTPSLRPKTDLPGRAVLTPCSGTLGPTVSMSYRQLLVGTGPECHICLTNYRTPSRLLCPFVSPVHAAIFYDEWTRHFEMLNYSEFGSRVDSIPFGNEIQDKAVYQLTPDDLVRRVRNLIGNTVPLLEQRGTDSLNGLDSSPVKRRKMAARRIQDTVHRPGMCGCTSLDFASPPPSDGQECSPARGWEGSAVLRHGSVLQFGCYSFIFSLVDTITSAEVESEDKTTADNCASVSGSPSSHSAS</sequence>
<dbReference type="Pfam" id="PF00628">
    <property type="entry name" value="PHD"/>
    <property type="match status" value="2"/>
</dbReference>
<dbReference type="CDD" id="cd15533">
    <property type="entry name" value="PHD1_PHF12"/>
    <property type="match status" value="1"/>
</dbReference>
<dbReference type="PROSITE" id="PS01359">
    <property type="entry name" value="ZF_PHD_1"/>
    <property type="match status" value="1"/>
</dbReference>
<dbReference type="EMBL" id="GEEE01004959">
    <property type="protein sequence ID" value="JAP58266.1"/>
    <property type="molecule type" value="Transcribed_RNA"/>
</dbReference>
<dbReference type="InterPro" id="IPR011011">
    <property type="entry name" value="Znf_FYVE_PHD"/>
</dbReference>
<dbReference type="InterPro" id="IPR013083">
    <property type="entry name" value="Znf_RING/FYVE/PHD"/>
</dbReference>
<accession>A0A0X3QF87</accession>
<dbReference type="CDD" id="cd15534">
    <property type="entry name" value="PHD2_PHF12_Rco1"/>
    <property type="match status" value="1"/>
</dbReference>
<dbReference type="GO" id="GO:0000122">
    <property type="term" value="P:negative regulation of transcription by RNA polymerase II"/>
    <property type="evidence" value="ECO:0007669"/>
    <property type="project" value="TreeGrafter"/>
</dbReference>
<evidence type="ECO:0000259" key="7">
    <source>
        <dbReference type="PROSITE" id="PS50016"/>
    </source>
</evidence>
<dbReference type="GO" id="GO:0008270">
    <property type="term" value="F:zinc ion binding"/>
    <property type="evidence" value="ECO:0007669"/>
    <property type="project" value="UniProtKB-KW"/>
</dbReference>
<dbReference type="InterPro" id="IPR000253">
    <property type="entry name" value="FHA_dom"/>
</dbReference>
<keyword evidence="2 4" id="KW-0863">Zinc-finger</keyword>
<feature type="compositionally biased region" description="Polar residues" evidence="5">
    <location>
        <begin position="64"/>
        <end position="75"/>
    </location>
</feature>
<reference evidence="8" key="1">
    <citation type="submission" date="2016-01" db="EMBL/GenBank/DDBJ databases">
        <title>Reference transcriptome for the parasite Schistocephalus solidus: insights into the molecular evolution of parasitism.</title>
        <authorList>
            <person name="Hebert F.O."/>
            <person name="Grambauer S."/>
            <person name="Barber I."/>
            <person name="Landry C.R."/>
            <person name="Aubin-Horth N."/>
        </authorList>
    </citation>
    <scope>NUCLEOTIDE SEQUENCE</scope>
</reference>
<name>A0A0X3QF87_SCHSO</name>
<evidence type="ECO:0000313" key="8">
    <source>
        <dbReference type="EMBL" id="JAP58266.1"/>
    </source>
</evidence>
<feature type="region of interest" description="Disordered" evidence="5">
    <location>
        <begin position="898"/>
        <end position="920"/>
    </location>
</feature>
<dbReference type="InterPro" id="IPR019786">
    <property type="entry name" value="Zinc_finger_PHD-type_CS"/>
</dbReference>
<evidence type="ECO:0000256" key="1">
    <source>
        <dbReference type="ARBA" id="ARBA00022723"/>
    </source>
</evidence>
<dbReference type="AlphaFoldDB" id="A0A0X3QF87"/>
<dbReference type="PANTHER" id="PTHR46309:SF1">
    <property type="entry name" value="PHD FINGER PROTEIN 12"/>
    <property type="match status" value="1"/>
</dbReference>
<dbReference type="SUPFAM" id="SSF57903">
    <property type="entry name" value="FYVE/PHD zinc finger"/>
    <property type="match status" value="2"/>
</dbReference>
<protein>
    <recommendedName>
        <fullName evidence="9">PHD finger protein 12</fullName>
    </recommendedName>
</protein>
<dbReference type="Gene3D" id="2.30.30.1150">
    <property type="match status" value="1"/>
</dbReference>
<dbReference type="GO" id="GO:0003714">
    <property type="term" value="F:transcription corepressor activity"/>
    <property type="evidence" value="ECO:0007669"/>
    <property type="project" value="InterPro"/>
</dbReference>
<evidence type="ECO:0000256" key="3">
    <source>
        <dbReference type="ARBA" id="ARBA00022833"/>
    </source>
</evidence>
<dbReference type="InterPro" id="IPR042163">
    <property type="entry name" value="PHF12"/>
</dbReference>
<feature type="region of interest" description="Disordered" evidence="5">
    <location>
        <begin position="1"/>
        <end position="85"/>
    </location>
</feature>
<keyword evidence="3" id="KW-0862">Zinc</keyword>
<evidence type="ECO:0008006" key="9">
    <source>
        <dbReference type="Google" id="ProtNLM"/>
    </source>
</evidence>
<feature type="compositionally biased region" description="Low complexity" evidence="5">
    <location>
        <begin position="909"/>
        <end position="920"/>
    </location>
</feature>
<evidence type="ECO:0000256" key="4">
    <source>
        <dbReference type="PROSITE-ProRule" id="PRU00146"/>
    </source>
</evidence>
<dbReference type="InterPro" id="IPR019787">
    <property type="entry name" value="Znf_PHD-finger"/>
</dbReference>
<feature type="region of interest" description="Disordered" evidence="5">
    <location>
        <begin position="539"/>
        <end position="562"/>
    </location>
</feature>
<dbReference type="PROSITE" id="PS50006">
    <property type="entry name" value="FHA_DOMAIN"/>
    <property type="match status" value="1"/>
</dbReference>
<evidence type="ECO:0000259" key="6">
    <source>
        <dbReference type="PROSITE" id="PS50006"/>
    </source>
</evidence>